<keyword evidence="3" id="KW-1185">Reference proteome</keyword>
<evidence type="ECO:0000313" key="2">
    <source>
        <dbReference type="EMBL" id="CAB1447936.1"/>
    </source>
</evidence>
<comment type="caution">
    <text evidence="2">The sequence shown here is derived from an EMBL/GenBank/DDBJ whole genome shotgun (WGS) entry which is preliminary data.</text>
</comment>
<evidence type="ECO:0000256" key="1">
    <source>
        <dbReference type="SAM" id="MobiDB-lite"/>
    </source>
</evidence>
<sequence>MCSKLQEPSKYEEEEEEEGGGNIEQGGMLMLQHDQPGLHDFWNLVSGIYSHSVNKRISQIGPRIDTVDTHVIMRPQPLGQRGNAPVLPAGSLPPDTPRFIRQHLPQQSAQPRSAKANAVNPCLTMLSKALGTNTRADSDHHETEQSTYGEEEAPEEEAPGEEAPVEDTPEVTFDPAWNQGKCFKRRLFLAELGKALVTPLIQRRQHLPRTPASCSLRKAGAEEEREIMERKRWRWRGGRSGPRSDVGTDQSAACLGLSRRSSRAGLEDASAGRDPRTRTAWARLVLPAAHTHAYTLTGGRKGVSIGFSASSAVQLCPGEDDSSGRRAVKQGRWTRRKKMRG</sequence>
<dbReference type="AlphaFoldDB" id="A0A9N7YXB8"/>
<evidence type="ECO:0000313" key="3">
    <source>
        <dbReference type="Proteomes" id="UP001153269"/>
    </source>
</evidence>
<reference evidence="2" key="1">
    <citation type="submission" date="2020-03" db="EMBL/GenBank/DDBJ databases">
        <authorList>
            <person name="Weist P."/>
        </authorList>
    </citation>
    <scope>NUCLEOTIDE SEQUENCE</scope>
</reference>
<organism evidence="2 3">
    <name type="scientific">Pleuronectes platessa</name>
    <name type="common">European plaice</name>
    <dbReference type="NCBI Taxonomy" id="8262"/>
    <lineage>
        <taxon>Eukaryota</taxon>
        <taxon>Metazoa</taxon>
        <taxon>Chordata</taxon>
        <taxon>Craniata</taxon>
        <taxon>Vertebrata</taxon>
        <taxon>Euteleostomi</taxon>
        <taxon>Actinopterygii</taxon>
        <taxon>Neopterygii</taxon>
        <taxon>Teleostei</taxon>
        <taxon>Neoteleostei</taxon>
        <taxon>Acanthomorphata</taxon>
        <taxon>Carangaria</taxon>
        <taxon>Pleuronectiformes</taxon>
        <taxon>Pleuronectoidei</taxon>
        <taxon>Pleuronectidae</taxon>
        <taxon>Pleuronectes</taxon>
    </lineage>
</organism>
<name>A0A9N7YXB8_PLEPL</name>
<gene>
    <name evidence="2" type="ORF">PLEPLA_LOCUS35603</name>
</gene>
<accession>A0A9N7YXB8</accession>
<feature type="region of interest" description="Disordered" evidence="1">
    <location>
        <begin position="315"/>
        <end position="341"/>
    </location>
</feature>
<feature type="compositionally biased region" description="Basic residues" evidence="1">
    <location>
        <begin position="326"/>
        <end position="341"/>
    </location>
</feature>
<feature type="region of interest" description="Disordered" evidence="1">
    <location>
        <begin position="132"/>
        <end position="176"/>
    </location>
</feature>
<feature type="compositionally biased region" description="Acidic residues" evidence="1">
    <location>
        <begin position="149"/>
        <end position="169"/>
    </location>
</feature>
<dbReference type="Proteomes" id="UP001153269">
    <property type="component" value="Unassembled WGS sequence"/>
</dbReference>
<protein>
    <submittedName>
        <fullName evidence="2">Uncharacterized protein</fullName>
    </submittedName>
</protein>
<proteinExistence type="predicted"/>
<feature type="region of interest" description="Disordered" evidence="1">
    <location>
        <begin position="1"/>
        <end position="24"/>
    </location>
</feature>
<dbReference type="EMBL" id="CADEAL010003959">
    <property type="protein sequence ID" value="CAB1447936.1"/>
    <property type="molecule type" value="Genomic_DNA"/>
</dbReference>